<evidence type="ECO:0000313" key="1">
    <source>
        <dbReference type="EMBL" id="KAF6142522.1"/>
    </source>
</evidence>
<name>A0A7J7LIZ9_9MAGN</name>
<dbReference type="Proteomes" id="UP000541444">
    <property type="component" value="Unassembled WGS sequence"/>
</dbReference>
<proteinExistence type="predicted"/>
<dbReference type="AlphaFoldDB" id="A0A7J7LIZ9"/>
<feature type="non-terminal residue" evidence="1">
    <location>
        <position position="1"/>
    </location>
</feature>
<sequence length="121" mass="14081">MASLFSTDIFEWAQLLESIKSHPKMWEPELETVSMMLLGPIKKYDTAKVLTPHYDLNIAAYDNYGKLYLSPLFALSIGNILKQSKIAMKSAKLDIHARLMKMYKDVTQWWFHEIIIVKCLQ</sequence>
<protein>
    <submittedName>
        <fullName evidence="1">Uncharacterized protein</fullName>
    </submittedName>
</protein>
<evidence type="ECO:0000313" key="2">
    <source>
        <dbReference type="Proteomes" id="UP000541444"/>
    </source>
</evidence>
<dbReference type="InterPro" id="IPR004648">
    <property type="entry name" value="Oligpept_transpt"/>
</dbReference>
<comment type="caution">
    <text evidence="1">The sequence shown here is derived from an EMBL/GenBank/DDBJ whole genome shotgun (WGS) entry which is preliminary data.</text>
</comment>
<dbReference type="EMBL" id="JACGCM010002254">
    <property type="protein sequence ID" value="KAF6142522.1"/>
    <property type="molecule type" value="Genomic_DNA"/>
</dbReference>
<dbReference type="OrthoDB" id="1698992at2759"/>
<accession>A0A7J7LIZ9</accession>
<organism evidence="1 2">
    <name type="scientific">Kingdonia uniflora</name>
    <dbReference type="NCBI Taxonomy" id="39325"/>
    <lineage>
        <taxon>Eukaryota</taxon>
        <taxon>Viridiplantae</taxon>
        <taxon>Streptophyta</taxon>
        <taxon>Embryophyta</taxon>
        <taxon>Tracheophyta</taxon>
        <taxon>Spermatophyta</taxon>
        <taxon>Magnoliopsida</taxon>
        <taxon>Ranunculales</taxon>
        <taxon>Circaeasteraceae</taxon>
        <taxon>Kingdonia</taxon>
    </lineage>
</organism>
<reference evidence="1 2" key="1">
    <citation type="journal article" date="2020" name="IScience">
        <title>Genome Sequencing of the Endangered Kingdonia uniflora (Circaeasteraceae, Ranunculales) Reveals Potential Mechanisms of Evolutionary Specialization.</title>
        <authorList>
            <person name="Sun Y."/>
            <person name="Deng T."/>
            <person name="Zhang A."/>
            <person name="Moore M.J."/>
            <person name="Landis J.B."/>
            <person name="Lin N."/>
            <person name="Zhang H."/>
            <person name="Zhang X."/>
            <person name="Huang J."/>
            <person name="Zhang X."/>
            <person name="Sun H."/>
            <person name="Wang H."/>
        </authorList>
    </citation>
    <scope>NUCLEOTIDE SEQUENCE [LARGE SCALE GENOMIC DNA]</scope>
    <source>
        <strain evidence="1">TB1705</strain>
        <tissue evidence="1">Leaf</tissue>
    </source>
</reference>
<keyword evidence="2" id="KW-1185">Reference proteome</keyword>
<dbReference type="PANTHER" id="PTHR22601">
    <property type="entry name" value="ISP4 LIKE PROTEIN"/>
    <property type="match status" value="1"/>
</dbReference>
<dbReference type="GO" id="GO:0055085">
    <property type="term" value="P:transmembrane transport"/>
    <property type="evidence" value="ECO:0007669"/>
    <property type="project" value="InterPro"/>
</dbReference>
<gene>
    <name evidence="1" type="ORF">GIB67_039486</name>
</gene>